<protein>
    <recommendedName>
        <fullName evidence="5">Disks large-associated protein 5</fullName>
    </recommendedName>
</protein>
<reference evidence="3" key="1">
    <citation type="journal article" date="2023" name="Science">
        <title>Genome structures resolve the early diversification of teleost fishes.</title>
        <authorList>
            <person name="Parey E."/>
            <person name="Louis A."/>
            <person name="Montfort J."/>
            <person name="Bouchez O."/>
            <person name="Roques C."/>
            <person name="Iampietro C."/>
            <person name="Lluch J."/>
            <person name="Castinel A."/>
            <person name="Donnadieu C."/>
            <person name="Desvignes T."/>
            <person name="Floi Bucao C."/>
            <person name="Jouanno E."/>
            <person name="Wen M."/>
            <person name="Mejri S."/>
            <person name="Dirks R."/>
            <person name="Jansen H."/>
            <person name="Henkel C."/>
            <person name="Chen W.J."/>
            <person name="Zahm M."/>
            <person name="Cabau C."/>
            <person name="Klopp C."/>
            <person name="Thompson A.W."/>
            <person name="Robinson-Rechavi M."/>
            <person name="Braasch I."/>
            <person name="Lecointre G."/>
            <person name="Bobe J."/>
            <person name="Postlethwait J.H."/>
            <person name="Berthelot C."/>
            <person name="Roest Crollius H."/>
            <person name="Guiguen Y."/>
        </authorList>
    </citation>
    <scope>NUCLEOTIDE SEQUENCE</scope>
    <source>
        <tissue evidence="3">Blood</tissue>
    </source>
</reference>
<dbReference type="Proteomes" id="UP001152622">
    <property type="component" value="Chromosome 4"/>
</dbReference>
<accession>A0A9Q1FPA6</accession>
<evidence type="ECO:0008006" key="5">
    <source>
        <dbReference type="Google" id="ProtNLM"/>
    </source>
</evidence>
<feature type="compositionally biased region" description="Polar residues" evidence="2">
    <location>
        <begin position="243"/>
        <end position="252"/>
    </location>
</feature>
<dbReference type="PANTHER" id="PTHR12353">
    <property type="entry name" value="DISKS LARGE-ASSOCIATED PROTEIN DAP SAP90/PSD-95-ASSOCIATED PROTEIN"/>
    <property type="match status" value="1"/>
</dbReference>
<dbReference type="InterPro" id="IPR005026">
    <property type="entry name" value="SAPAP"/>
</dbReference>
<proteinExistence type="inferred from homology"/>
<dbReference type="OrthoDB" id="10023951at2759"/>
<evidence type="ECO:0000256" key="1">
    <source>
        <dbReference type="ARBA" id="ARBA00008839"/>
    </source>
</evidence>
<name>A0A9Q1FPA6_SYNKA</name>
<feature type="compositionally biased region" description="Polar residues" evidence="2">
    <location>
        <begin position="347"/>
        <end position="358"/>
    </location>
</feature>
<dbReference type="GO" id="GO:0023052">
    <property type="term" value="P:signaling"/>
    <property type="evidence" value="ECO:0007669"/>
    <property type="project" value="InterPro"/>
</dbReference>
<feature type="region of interest" description="Disordered" evidence="2">
    <location>
        <begin position="95"/>
        <end position="148"/>
    </location>
</feature>
<feature type="compositionally biased region" description="Low complexity" evidence="2">
    <location>
        <begin position="253"/>
        <end position="264"/>
    </location>
</feature>
<dbReference type="Pfam" id="PF03359">
    <property type="entry name" value="GKAP"/>
    <property type="match status" value="1"/>
</dbReference>
<dbReference type="GO" id="GO:0007052">
    <property type="term" value="P:mitotic spindle organization"/>
    <property type="evidence" value="ECO:0007669"/>
    <property type="project" value="TreeGrafter"/>
</dbReference>
<evidence type="ECO:0000313" key="3">
    <source>
        <dbReference type="EMBL" id="KAJ8363222.1"/>
    </source>
</evidence>
<dbReference type="GO" id="GO:0005737">
    <property type="term" value="C:cytoplasm"/>
    <property type="evidence" value="ECO:0007669"/>
    <property type="project" value="TreeGrafter"/>
</dbReference>
<gene>
    <name evidence="3" type="ORF">SKAU_G00120530</name>
</gene>
<evidence type="ECO:0000256" key="2">
    <source>
        <dbReference type="SAM" id="MobiDB-lite"/>
    </source>
</evidence>
<dbReference type="GO" id="GO:0005634">
    <property type="term" value="C:nucleus"/>
    <property type="evidence" value="ECO:0007669"/>
    <property type="project" value="TreeGrafter"/>
</dbReference>
<dbReference type="AlphaFoldDB" id="A0A9Q1FPA6"/>
<sequence length="411" mass="43264">MRRFSVESGSLALKTPSIPEESRDRMRTAIGQARLLVKERFHQFLGLVDDCDLGRGEKVTTCTDLQGFWDMVYFQVEDVIRKFDALREAEVKGLAGGAQASAPPEKDEEACPGSSRREACSGGRGQRGCPDSPGREAQPDPDPAPAAQTVVFNGGFFRVESPRPRARGLKRILSQECRPLPPWLSLPWLTVHHPSEASALCAQSSPPKPTLHAGAPLWPVGGMTPGSRLHPRVPQEPVAASADGQTQQTGTCSQPPEAPSSQSQTLEGWAEPNGLSKLVPEGAGHTASQLEGVAEPKTDSCVLPVPCAHSPSGQALMADTEGQNSSLSLSPCQKADLHPTEGHGLSFTLSPCPSNGGEQRSPPALSPSLPAPLGSHTPAPCSTDSPAGSSEACMAVTPDTSYVENAPGLDF</sequence>
<dbReference type="GO" id="GO:0007346">
    <property type="term" value="P:regulation of mitotic cell cycle"/>
    <property type="evidence" value="ECO:0007669"/>
    <property type="project" value="TreeGrafter"/>
</dbReference>
<comment type="caution">
    <text evidence="3">The sequence shown here is derived from an EMBL/GenBank/DDBJ whole genome shotgun (WGS) entry which is preliminary data.</text>
</comment>
<dbReference type="GO" id="GO:0051382">
    <property type="term" value="P:kinetochore assembly"/>
    <property type="evidence" value="ECO:0007669"/>
    <property type="project" value="TreeGrafter"/>
</dbReference>
<evidence type="ECO:0000313" key="4">
    <source>
        <dbReference type="Proteomes" id="UP001152622"/>
    </source>
</evidence>
<feature type="compositionally biased region" description="Polar residues" evidence="2">
    <location>
        <begin position="321"/>
        <end position="331"/>
    </location>
</feature>
<dbReference type="GO" id="GO:0031616">
    <property type="term" value="C:spindle pole centrosome"/>
    <property type="evidence" value="ECO:0007669"/>
    <property type="project" value="TreeGrafter"/>
</dbReference>
<keyword evidence="4" id="KW-1185">Reference proteome</keyword>
<dbReference type="PANTHER" id="PTHR12353:SF1">
    <property type="entry name" value="DISKS LARGE-ASSOCIATED PROTEIN 5"/>
    <property type="match status" value="1"/>
</dbReference>
<feature type="region of interest" description="Disordered" evidence="2">
    <location>
        <begin position="313"/>
        <end position="393"/>
    </location>
</feature>
<feature type="region of interest" description="Disordered" evidence="2">
    <location>
        <begin position="200"/>
        <end position="281"/>
    </location>
</feature>
<organism evidence="3 4">
    <name type="scientific">Synaphobranchus kaupii</name>
    <name type="common">Kaup's arrowtooth eel</name>
    <dbReference type="NCBI Taxonomy" id="118154"/>
    <lineage>
        <taxon>Eukaryota</taxon>
        <taxon>Metazoa</taxon>
        <taxon>Chordata</taxon>
        <taxon>Craniata</taxon>
        <taxon>Vertebrata</taxon>
        <taxon>Euteleostomi</taxon>
        <taxon>Actinopterygii</taxon>
        <taxon>Neopterygii</taxon>
        <taxon>Teleostei</taxon>
        <taxon>Anguilliformes</taxon>
        <taxon>Synaphobranchidae</taxon>
        <taxon>Synaphobranchus</taxon>
    </lineage>
</organism>
<dbReference type="GO" id="GO:0051642">
    <property type="term" value="P:centrosome localization"/>
    <property type="evidence" value="ECO:0007669"/>
    <property type="project" value="TreeGrafter"/>
</dbReference>
<dbReference type="GO" id="GO:0007059">
    <property type="term" value="P:chromosome segregation"/>
    <property type="evidence" value="ECO:0007669"/>
    <property type="project" value="TreeGrafter"/>
</dbReference>
<comment type="similarity">
    <text evidence="1">Belongs to the SAPAP family.</text>
</comment>
<dbReference type="GO" id="GO:0008017">
    <property type="term" value="F:microtubule binding"/>
    <property type="evidence" value="ECO:0007669"/>
    <property type="project" value="TreeGrafter"/>
</dbReference>
<dbReference type="EMBL" id="JAINUF010000004">
    <property type="protein sequence ID" value="KAJ8363222.1"/>
    <property type="molecule type" value="Genomic_DNA"/>
</dbReference>
<feature type="compositionally biased region" description="Low complexity" evidence="2">
    <location>
        <begin position="361"/>
        <end position="373"/>
    </location>
</feature>